<evidence type="ECO:0000256" key="3">
    <source>
        <dbReference type="PROSITE-ProRule" id="PRU00339"/>
    </source>
</evidence>
<dbReference type="PANTHER" id="PTHR45188:SF2">
    <property type="entry name" value="DNAJ HOMOLOG SUBFAMILY C MEMBER 7"/>
    <property type="match status" value="1"/>
</dbReference>
<feature type="repeat" description="TPR" evidence="3">
    <location>
        <begin position="200"/>
        <end position="233"/>
    </location>
</feature>
<evidence type="ECO:0000256" key="1">
    <source>
        <dbReference type="ARBA" id="ARBA00022737"/>
    </source>
</evidence>
<dbReference type="GeneTree" id="ENSGT00940000155338"/>
<dbReference type="PRINTS" id="PR00625">
    <property type="entry name" value="JDOMAIN"/>
</dbReference>
<keyword evidence="1" id="KW-0677">Repeat</keyword>
<dbReference type="Gene3D" id="1.10.287.110">
    <property type="entry name" value="DnaJ domain"/>
    <property type="match status" value="1"/>
</dbReference>
<feature type="repeat" description="TPR" evidence="3">
    <location>
        <begin position="154"/>
        <end position="187"/>
    </location>
</feature>
<protein>
    <recommendedName>
        <fullName evidence="4">J domain-containing protein</fullName>
    </recommendedName>
</protein>
<reference evidence="5" key="3">
    <citation type="submission" date="2025-09" db="UniProtKB">
        <authorList>
            <consortium name="Ensembl"/>
        </authorList>
    </citation>
    <scope>IDENTIFICATION</scope>
</reference>
<dbReference type="InterPro" id="IPR018253">
    <property type="entry name" value="DnaJ_domain_CS"/>
</dbReference>
<dbReference type="CDD" id="cd06257">
    <property type="entry name" value="DnaJ"/>
    <property type="match status" value="1"/>
</dbReference>
<dbReference type="SUPFAM" id="SSF46565">
    <property type="entry name" value="Chaperone J-domain"/>
    <property type="match status" value="1"/>
</dbReference>
<dbReference type="FunFam" id="1.10.287.110:FF:000018">
    <property type="entry name" value="DnaJ (Hsp40) homolog, subfamily C, member 7"/>
    <property type="match status" value="1"/>
</dbReference>
<dbReference type="Pfam" id="PF07719">
    <property type="entry name" value="TPR_2"/>
    <property type="match status" value="1"/>
</dbReference>
<dbReference type="SMART" id="SM00271">
    <property type="entry name" value="DnaJ"/>
    <property type="match status" value="1"/>
</dbReference>
<reference evidence="5" key="2">
    <citation type="submission" date="2025-08" db="UniProtKB">
        <authorList>
            <consortium name="Ensembl"/>
        </authorList>
    </citation>
    <scope>IDENTIFICATION</scope>
</reference>
<dbReference type="PANTHER" id="PTHR45188">
    <property type="entry name" value="DNAJ PROTEIN P58IPK HOMOLOG"/>
    <property type="match status" value="1"/>
</dbReference>
<dbReference type="InterPro" id="IPR001623">
    <property type="entry name" value="DnaJ_domain"/>
</dbReference>
<sequence length="395" mass="44913">MCPKNASYYGNRAATLMMLCRYRDALEDCQQAVRLDNTFIKGHLREGKCHLLLGNAMAASRCFQRVLELESDNSQAQQEVKNAESILEYERMAEIGFEKRDFRMVVFCMDRALDSASACHKFKILKAECLALLGRYPEAQSVASDILRMDSTNADALYVRGLCLYYEDCIDKAVQFFVQALRMAPDHDKARLACRNAKALKAKKEEGNKAFKEGNYEAACELYSEALTIDPNNIKTNAKLYCNRATVGSKYEEAVRDYEKVYQTEKTKEHKQLLKNSQLELKKSKRKDYYKILGVDKNATEEEIKKAYRKRALLHHPDRHSGASAEVQKEEEKKFKEVGEAFSVLSDAKKKSRYDTGQDLEDDGMNMGDFDANNIFKAFFGGPGGFSFEGNICSV</sequence>
<dbReference type="SUPFAM" id="SSF48452">
    <property type="entry name" value="TPR-like"/>
    <property type="match status" value="2"/>
</dbReference>
<evidence type="ECO:0000313" key="5">
    <source>
        <dbReference type="Ensembl" id="ENSACLP00000064952.1"/>
    </source>
</evidence>
<reference evidence="5" key="1">
    <citation type="submission" date="2018-05" db="EMBL/GenBank/DDBJ databases">
        <authorList>
            <person name="Datahose"/>
        </authorList>
    </citation>
    <scope>NUCLEOTIDE SEQUENCE</scope>
</reference>
<feature type="domain" description="J" evidence="4">
    <location>
        <begin position="288"/>
        <end position="358"/>
    </location>
</feature>
<dbReference type="InterPro" id="IPR011990">
    <property type="entry name" value="TPR-like_helical_dom_sf"/>
</dbReference>
<dbReference type="InterPro" id="IPR036869">
    <property type="entry name" value="J_dom_sf"/>
</dbReference>
<dbReference type="Ensembl" id="ENSACLT00000090062.1">
    <property type="protein sequence ID" value="ENSACLP00000064952.1"/>
    <property type="gene ID" value="ENSACLG00000002521.2"/>
</dbReference>
<keyword evidence="2 3" id="KW-0802">TPR repeat</keyword>
<organism evidence="5 6">
    <name type="scientific">Astatotilapia calliptera</name>
    <name type="common">Eastern happy</name>
    <name type="synonym">Chromis callipterus</name>
    <dbReference type="NCBI Taxonomy" id="8154"/>
    <lineage>
        <taxon>Eukaryota</taxon>
        <taxon>Metazoa</taxon>
        <taxon>Chordata</taxon>
        <taxon>Craniata</taxon>
        <taxon>Vertebrata</taxon>
        <taxon>Euteleostomi</taxon>
        <taxon>Actinopterygii</taxon>
        <taxon>Neopterygii</taxon>
        <taxon>Teleostei</taxon>
        <taxon>Neoteleostei</taxon>
        <taxon>Acanthomorphata</taxon>
        <taxon>Ovalentaria</taxon>
        <taxon>Cichlomorphae</taxon>
        <taxon>Cichliformes</taxon>
        <taxon>Cichlidae</taxon>
        <taxon>African cichlids</taxon>
        <taxon>Pseudocrenilabrinae</taxon>
        <taxon>Haplochromini</taxon>
        <taxon>Astatotilapia</taxon>
    </lineage>
</organism>
<dbReference type="Pfam" id="PF00226">
    <property type="entry name" value="DnaJ"/>
    <property type="match status" value="1"/>
</dbReference>
<dbReference type="Pfam" id="PF13432">
    <property type="entry name" value="TPR_16"/>
    <property type="match status" value="1"/>
</dbReference>
<accession>A0AAX7U843</accession>
<evidence type="ECO:0000313" key="6">
    <source>
        <dbReference type="Proteomes" id="UP000265100"/>
    </source>
</evidence>
<dbReference type="SMART" id="SM00028">
    <property type="entry name" value="TPR"/>
    <property type="match status" value="6"/>
</dbReference>
<dbReference type="Gene3D" id="1.25.40.10">
    <property type="entry name" value="Tetratricopeptide repeat domain"/>
    <property type="match status" value="1"/>
</dbReference>
<dbReference type="InterPro" id="IPR019734">
    <property type="entry name" value="TPR_rpt"/>
</dbReference>
<evidence type="ECO:0000259" key="4">
    <source>
        <dbReference type="PROSITE" id="PS50076"/>
    </source>
</evidence>
<dbReference type="PROSITE" id="PS00636">
    <property type="entry name" value="DNAJ_1"/>
    <property type="match status" value="1"/>
</dbReference>
<evidence type="ECO:0000256" key="2">
    <source>
        <dbReference type="ARBA" id="ARBA00022803"/>
    </source>
</evidence>
<name>A0AAX7U843_ASTCA</name>
<keyword evidence="6" id="KW-1185">Reference proteome</keyword>
<proteinExistence type="predicted"/>
<dbReference type="Proteomes" id="UP000265100">
    <property type="component" value="Chromosome 4"/>
</dbReference>
<dbReference type="PROSITE" id="PS50076">
    <property type="entry name" value="DNAJ_2"/>
    <property type="match status" value="1"/>
</dbReference>
<dbReference type="InterPro" id="IPR013105">
    <property type="entry name" value="TPR_2"/>
</dbReference>
<gene>
    <name evidence="5" type="primary">DNAJC7</name>
</gene>
<dbReference type="PROSITE" id="PS50005">
    <property type="entry name" value="TPR"/>
    <property type="match status" value="2"/>
</dbReference>
<dbReference type="AlphaFoldDB" id="A0AAX7U843"/>